<keyword evidence="2" id="KW-1185">Reference proteome</keyword>
<name>A0A9D3LM34_ANGAN</name>
<reference evidence="1" key="1">
    <citation type="submission" date="2021-01" db="EMBL/GenBank/DDBJ databases">
        <title>A chromosome-scale assembly of European eel, Anguilla anguilla.</title>
        <authorList>
            <person name="Henkel C."/>
            <person name="Jong-Raadsen S.A."/>
            <person name="Dufour S."/>
            <person name="Weltzien F.-A."/>
            <person name="Palstra A.P."/>
            <person name="Pelster B."/>
            <person name="Spaink H.P."/>
            <person name="Van Den Thillart G.E."/>
            <person name="Jansen H."/>
            <person name="Zahm M."/>
            <person name="Klopp C."/>
            <person name="Cedric C."/>
            <person name="Louis A."/>
            <person name="Berthelot C."/>
            <person name="Parey E."/>
            <person name="Roest Crollius H."/>
            <person name="Montfort J."/>
            <person name="Robinson-Rechavi M."/>
            <person name="Bucao C."/>
            <person name="Bouchez O."/>
            <person name="Gislard M."/>
            <person name="Lluch J."/>
            <person name="Milhes M."/>
            <person name="Lampietro C."/>
            <person name="Lopez Roques C."/>
            <person name="Donnadieu C."/>
            <person name="Braasch I."/>
            <person name="Desvignes T."/>
            <person name="Postlethwait J."/>
            <person name="Bobe J."/>
            <person name="Guiguen Y."/>
            <person name="Dirks R."/>
        </authorList>
    </citation>
    <scope>NUCLEOTIDE SEQUENCE</scope>
    <source>
        <strain evidence="1">Tag_6206</strain>
        <tissue evidence="1">Liver</tissue>
    </source>
</reference>
<gene>
    <name evidence="1" type="ORF">ANANG_G00294430</name>
</gene>
<organism evidence="1 2">
    <name type="scientific">Anguilla anguilla</name>
    <name type="common">European freshwater eel</name>
    <name type="synonym">Muraena anguilla</name>
    <dbReference type="NCBI Taxonomy" id="7936"/>
    <lineage>
        <taxon>Eukaryota</taxon>
        <taxon>Metazoa</taxon>
        <taxon>Chordata</taxon>
        <taxon>Craniata</taxon>
        <taxon>Vertebrata</taxon>
        <taxon>Euteleostomi</taxon>
        <taxon>Actinopterygii</taxon>
        <taxon>Neopterygii</taxon>
        <taxon>Teleostei</taxon>
        <taxon>Anguilliformes</taxon>
        <taxon>Anguillidae</taxon>
        <taxon>Anguilla</taxon>
    </lineage>
</organism>
<sequence length="135" mass="14544">MDFEHQCRARDGNEGVICRRKEGDVFLSEQDGALAFLSVAPHSLSLSTPPSLSPCLLWVDFTFSLPGDDPPSPKHTQCLMSHPSASLIQIHSLLSVVNLPHDGIGYPSTLPSSAIIPSPPLRLTPVCLSCSFEAH</sequence>
<accession>A0A9D3LM34</accession>
<dbReference type="Proteomes" id="UP001044222">
    <property type="component" value="Chromosome 17"/>
</dbReference>
<dbReference type="AlphaFoldDB" id="A0A9D3LM34"/>
<evidence type="ECO:0000313" key="1">
    <source>
        <dbReference type="EMBL" id="KAG5832747.1"/>
    </source>
</evidence>
<proteinExistence type="predicted"/>
<protein>
    <submittedName>
        <fullName evidence="1">Uncharacterized protein</fullName>
    </submittedName>
</protein>
<comment type="caution">
    <text evidence="1">The sequence shown here is derived from an EMBL/GenBank/DDBJ whole genome shotgun (WGS) entry which is preliminary data.</text>
</comment>
<dbReference type="EMBL" id="JAFIRN010000017">
    <property type="protein sequence ID" value="KAG5832747.1"/>
    <property type="molecule type" value="Genomic_DNA"/>
</dbReference>
<evidence type="ECO:0000313" key="2">
    <source>
        <dbReference type="Proteomes" id="UP001044222"/>
    </source>
</evidence>